<dbReference type="Gene3D" id="1.10.287.130">
    <property type="match status" value="1"/>
</dbReference>
<dbReference type="RefSeq" id="WP_149391370.1">
    <property type="nucleotide sequence ID" value="NZ_SMRS01000007.1"/>
</dbReference>
<feature type="modified residue" description="4-aspartylphosphate" evidence="15">
    <location>
        <position position="479"/>
    </location>
</feature>
<evidence type="ECO:0000256" key="4">
    <source>
        <dbReference type="ARBA" id="ARBA00022475"/>
    </source>
</evidence>
<evidence type="ECO:0000259" key="16">
    <source>
        <dbReference type="PROSITE" id="PS50109"/>
    </source>
</evidence>
<dbReference type="PANTHER" id="PTHR45339">
    <property type="entry name" value="HYBRID SIGNAL TRANSDUCTION HISTIDINE KINASE J"/>
    <property type="match status" value="1"/>
</dbReference>
<dbReference type="PRINTS" id="PR00344">
    <property type="entry name" value="BCTRLSENSOR"/>
</dbReference>
<keyword evidence="9" id="KW-0418">Kinase</keyword>
<name>A0A5A9W205_9GAMM</name>
<dbReference type="InterPro" id="IPR011006">
    <property type="entry name" value="CheY-like_superfamily"/>
</dbReference>
<comment type="subcellular location">
    <subcellularLocation>
        <location evidence="2">Cell membrane</location>
        <topology evidence="2">Multi-pass membrane protein</topology>
    </subcellularLocation>
</comment>
<sequence length="854" mass="93484">MRQAEETEVLYEISLSIGTSLDLSTMLREALATVQRMLNCSGALVMQAVPAACDEALLKDGCSLELTWQECLAIPRRFAAQALVQQQIQALALPELTYELPSLMARLPQQKQEGEVYFTLLGLPDFGLLLLQRKGGPLAESLVLSLQKLMAKLASAARACLYEAELVRQIQAAEAASLAKSQFLANMSHEIRTPMNGIIGMLDLVLETDLQREQREHLGLARISASHLLEIINDILDLSKIEAGKLDLQPELTDLVELIGQSVKAQAPRAWAKNIQIHYDLALDLPRFVEADSARLRQVIINLLGNAVKFTDQGRVDLAVSCERLSETAGIFCLQIQDTGIGIPPERLQSIFAPFEQVDAATNRKYEGTGLGLSITRQLVELMQGEIQVESEPGQGSTFRVRIPLPIHQQGPEVLARRIDLGMHRVLLVDDEPMNRRVISAMLTMLGVQHDQAVSGPEAIFKARQAVAAGHPYGLVLMDAWMPGMDGYKAAEKLLSEHSQSLTRILILTSSAVSGDAKRCRELGISGYMSKPITLAELRSALQEQLGRVDRAQGRPELLPNERSLQGMQVLLAEDNHINQRLALRLLEKEGIQATVAENGAEALDLLAERNFDLVLMDVMMPVKDGLQATRELRRLEQMTASRMTPVVAMTANAMQGDKERCLDAGMQGYVSKPVNPKELFAEIRRVLVPVEPLEASQDSPAQSIDELLLLMQQQGEAALPNAPENAMLKPSILFEKAASVMTTPPLYNWALAVEMIGGEDDLLLSVLEMFLEEVPGYLTSIEQAAAKGDLEALGRAAHTLKGLLSTFCADEPSAAALELEKAAKAGADVSVPVRKLEEIMALLLPQLQLKLQG</sequence>
<dbReference type="Pfam" id="PF00512">
    <property type="entry name" value="HisKA"/>
    <property type="match status" value="1"/>
</dbReference>
<dbReference type="GO" id="GO:0005886">
    <property type="term" value="C:plasma membrane"/>
    <property type="evidence" value="ECO:0007669"/>
    <property type="project" value="UniProtKB-SubCell"/>
</dbReference>
<keyword evidence="20" id="KW-1185">Reference proteome</keyword>
<dbReference type="InterPro" id="IPR001789">
    <property type="entry name" value="Sig_transdc_resp-reg_receiver"/>
</dbReference>
<feature type="modified residue" description="4-aspartylphosphate" evidence="15">
    <location>
        <position position="618"/>
    </location>
</feature>
<dbReference type="Gene3D" id="3.30.565.10">
    <property type="entry name" value="Histidine kinase-like ATPase, C-terminal domain"/>
    <property type="match status" value="1"/>
</dbReference>
<keyword evidence="13" id="KW-0472">Membrane</keyword>
<dbReference type="Pfam" id="PF02518">
    <property type="entry name" value="HATPase_c"/>
    <property type="match status" value="1"/>
</dbReference>
<dbReference type="FunFam" id="3.30.565.10:FF:000078">
    <property type="entry name" value="Two-component sensor histidine kinase"/>
    <property type="match status" value="1"/>
</dbReference>
<dbReference type="SMART" id="SM00388">
    <property type="entry name" value="HisKA"/>
    <property type="match status" value="1"/>
</dbReference>
<dbReference type="AlphaFoldDB" id="A0A5A9W205"/>
<evidence type="ECO:0000256" key="7">
    <source>
        <dbReference type="ARBA" id="ARBA00022692"/>
    </source>
</evidence>
<dbReference type="Gene3D" id="3.40.50.2300">
    <property type="match status" value="2"/>
</dbReference>
<accession>A0A5A9W205</accession>
<evidence type="ECO:0000256" key="8">
    <source>
        <dbReference type="ARBA" id="ARBA00022741"/>
    </source>
</evidence>
<evidence type="ECO:0000256" key="3">
    <source>
        <dbReference type="ARBA" id="ARBA00012438"/>
    </source>
</evidence>
<evidence type="ECO:0000256" key="5">
    <source>
        <dbReference type="ARBA" id="ARBA00022553"/>
    </source>
</evidence>
<evidence type="ECO:0000313" key="20">
    <source>
        <dbReference type="Proteomes" id="UP000325302"/>
    </source>
</evidence>
<dbReference type="InterPro" id="IPR003594">
    <property type="entry name" value="HATPase_dom"/>
</dbReference>
<comment type="catalytic activity">
    <reaction evidence="1">
        <text>ATP + protein L-histidine = ADP + protein N-phospho-L-histidine.</text>
        <dbReference type="EC" id="2.7.13.3"/>
    </reaction>
</comment>
<dbReference type="PANTHER" id="PTHR45339:SF1">
    <property type="entry name" value="HYBRID SIGNAL TRANSDUCTION HISTIDINE KINASE J"/>
    <property type="match status" value="1"/>
</dbReference>
<evidence type="ECO:0000256" key="1">
    <source>
        <dbReference type="ARBA" id="ARBA00000085"/>
    </source>
</evidence>
<dbReference type="EMBL" id="SMRS01000007">
    <property type="protein sequence ID" value="KAA0874138.1"/>
    <property type="molecule type" value="Genomic_DNA"/>
</dbReference>
<protein>
    <recommendedName>
        <fullName evidence="3">histidine kinase</fullName>
        <ecNumber evidence="3">2.7.13.3</ecNumber>
    </recommendedName>
</protein>
<dbReference type="EC" id="2.7.13.3" evidence="3"/>
<dbReference type="Pfam" id="PF01627">
    <property type="entry name" value="Hpt"/>
    <property type="match status" value="1"/>
</dbReference>
<keyword evidence="5 15" id="KW-0597">Phosphoprotein</keyword>
<feature type="domain" description="HPt" evidence="18">
    <location>
        <begin position="760"/>
        <end position="854"/>
    </location>
</feature>
<dbReference type="PROSITE" id="PS50110">
    <property type="entry name" value="RESPONSE_REGULATORY"/>
    <property type="match status" value="2"/>
</dbReference>
<dbReference type="Pfam" id="PF00072">
    <property type="entry name" value="Response_reg"/>
    <property type="match status" value="2"/>
</dbReference>
<evidence type="ECO:0000259" key="17">
    <source>
        <dbReference type="PROSITE" id="PS50110"/>
    </source>
</evidence>
<evidence type="ECO:0000256" key="6">
    <source>
        <dbReference type="ARBA" id="ARBA00022679"/>
    </source>
</evidence>
<evidence type="ECO:0000313" key="19">
    <source>
        <dbReference type="EMBL" id="KAA0874138.1"/>
    </source>
</evidence>
<dbReference type="InterPro" id="IPR008207">
    <property type="entry name" value="Sig_transdc_His_kin_Hpt_dom"/>
</dbReference>
<reference evidence="19 20" key="1">
    <citation type="submission" date="2019-03" db="EMBL/GenBank/DDBJ databases">
        <title>Nitrincola sp. nov. isolated from an Indian soda lake.</title>
        <authorList>
            <person name="Joshi A."/>
            <person name="Thite S.V."/>
            <person name="Joseph N."/>
            <person name="Dhotre D."/>
            <person name="Moorthy M."/>
            <person name="Shouche Y.S."/>
        </authorList>
    </citation>
    <scope>NUCLEOTIDE SEQUENCE [LARGE SCALE GENOMIC DNA]</scope>
    <source>
        <strain evidence="19 20">MEB193</strain>
    </source>
</reference>
<dbReference type="Proteomes" id="UP000325302">
    <property type="component" value="Unassembled WGS sequence"/>
</dbReference>
<dbReference type="InterPro" id="IPR003661">
    <property type="entry name" value="HisK_dim/P_dom"/>
</dbReference>
<organism evidence="19 20">
    <name type="scientific">Nitrincola tapanii</name>
    <dbReference type="NCBI Taxonomy" id="1708751"/>
    <lineage>
        <taxon>Bacteria</taxon>
        <taxon>Pseudomonadati</taxon>
        <taxon>Pseudomonadota</taxon>
        <taxon>Gammaproteobacteria</taxon>
        <taxon>Oceanospirillales</taxon>
        <taxon>Oceanospirillaceae</taxon>
        <taxon>Nitrincola</taxon>
    </lineage>
</organism>
<dbReference type="SUPFAM" id="SSF55874">
    <property type="entry name" value="ATPase domain of HSP90 chaperone/DNA topoisomerase II/histidine kinase"/>
    <property type="match status" value="1"/>
</dbReference>
<dbReference type="InterPro" id="IPR036890">
    <property type="entry name" value="HATPase_C_sf"/>
</dbReference>
<keyword evidence="11" id="KW-1133">Transmembrane helix</keyword>
<evidence type="ECO:0000256" key="11">
    <source>
        <dbReference type="ARBA" id="ARBA00022989"/>
    </source>
</evidence>
<keyword evidence="8" id="KW-0547">Nucleotide-binding</keyword>
<dbReference type="PROSITE" id="PS50109">
    <property type="entry name" value="HIS_KIN"/>
    <property type="match status" value="1"/>
</dbReference>
<dbReference type="SMART" id="SM00387">
    <property type="entry name" value="HATPase_c"/>
    <property type="match status" value="1"/>
</dbReference>
<dbReference type="SUPFAM" id="SSF47384">
    <property type="entry name" value="Homodimeric domain of signal transducing histidine kinase"/>
    <property type="match status" value="1"/>
</dbReference>
<dbReference type="SMART" id="SM00448">
    <property type="entry name" value="REC"/>
    <property type="match status" value="2"/>
</dbReference>
<dbReference type="SUPFAM" id="SSF52172">
    <property type="entry name" value="CheY-like"/>
    <property type="match status" value="2"/>
</dbReference>
<dbReference type="CDD" id="cd16922">
    <property type="entry name" value="HATPase_EvgS-ArcB-TorS-like"/>
    <property type="match status" value="1"/>
</dbReference>
<dbReference type="SUPFAM" id="SSF47226">
    <property type="entry name" value="Histidine-containing phosphotransfer domain, HPT domain"/>
    <property type="match status" value="1"/>
</dbReference>
<dbReference type="CDD" id="cd00082">
    <property type="entry name" value="HisKA"/>
    <property type="match status" value="1"/>
</dbReference>
<keyword evidence="10" id="KW-0067">ATP-binding</keyword>
<dbReference type="Gene3D" id="1.20.120.160">
    <property type="entry name" value="HPT domain"/>
    <property type="match status" value="1"/>
</dbReference>
<gene>
    <name evidence="19" type="ORF">E1H14_10195</name>
</gene>
<evidence type="ECO:0000256" key="2">
    <source>
        <dbReference type="ARBA" id="ARBA00004651"/>
    </source>
</evidence>
<feature type="domain" description="Histidine kinase" evidence="16">
    <location>
        <begin position="186"/>
        <end position="407"/>
    </location>
</feature>
<dbReference type="InterPro" id="IPR036641">
    <property type="entry name" value="HPT_dom_sf"/>
</dbReference>
<dbReference type="OrthoDB" id="5555669at2"/>
<keyword evidence="7" id="KW-0812">Transmembrane</keyword>
<dbReference type="InterPro" id="IPR005467">
    <property type="entry name" value="His_kinase_dom"/>
</dbReference>
<feature type="domain" description="Response regulatory" evidence="17">
    <location>
        <begin position="425"/>
        <end position="546"/>
    </location>
</feature>
<evidence type="ECO:0000256" key="15">
    <source>
        <dbReference type="PROSITE-ProRule" id="PRU00169"/>
    </source>
</evidence>
<evidence type="ECO:0000259" key="18">
    <source>
        <dbReference type="PROSITE" id="PS50894"/>
    </source>
</evidence>
<keyword evidence="12" id="KW-0902">Two-component regulatory system</keyword>
<proteinExistence type="predicted"/>
<dbReference type="GO" id="GO:0000155">
    <property type="term" value="F:phosphorelay sensor kinase activity"/>
    <property type="evidence" value="ECO:0007669"/>
    <property type="project" value="InterPro"/>
</dbReference>
<evidence type="ECO:0000256" key="13">
    <source>
        <dbReference type="ARBA" id="ARBA00023136"/>
    </source>
</evidence>
<dbReference type="PROSITE" id="PS50894">
    <property type="entry name" value="HPT"/>
    <property type="match status" value="1"/>
</dbReference>
<dbReference type="GO" id="GO:0005524">
    <property type="term" value="F:ATP binding"/>
    <property type="evidence" value="ECO:0007669"/>
    <property type="project" value="UniProtKB-KW"/>
</dbReference>
<evidence type="ECO:0000256" key="12">
    <source>
        <dbReference type="ARBA" id="ARBA00023012"/>
    </source>
</evidence>
<dbReference type="InterPro" id="IPR036097">
    <property type="entry name" value="HisK_dim/P_sf"/>
</dbReference>
<feature type="domain" description="Response regulatory" evidence="17">
    <location>
        <begin position="569"/>
        <end position="688"/>
    </location>
</feature>
<comment type="caution">
    <text evidence="19">The sequence shown here is derived from an EMBL/GenBank/DDBJ whole genome shotgun (WGS) entry which is preliminary data.</text>
</comment>
<keyword evidence="4" id="KW-1003">Cell membrane</keyword>
<dbReference type="CDD" id="cd17546">
    <property type="entry name" value="REC_hyHK_CKI1_RcsC-like"/>
    <property type="match status" value="2"/>
</dbReference>
<dbReference type="FunFam" id="1.10.287.130:FF:000002">
    <property type="entry name" value="Two-component osmosensing histidine kinase"/>
    <property type="match status" value="1"/>
</dbReference>
<feature type="modified residue" description="Phosphohistidine" evidence="14">
    <location>
        <position position="799"/>
    </location>
</feature>
<keyword evidence="6" id="KW-0808">Transferase</keyword>
<evidence type="ECO:0000256" key="14">
    <source>
        <dbReference type="PROSITE-ProRule" id="PRU00110"/>
    </source>
</evidence>
<evidence type="ECO:0000256" key="10">
    <source>
        <dbReference type="ARBA" id="ARBA00022840"/>
    </source>
</evidence>
<evidence type="ECO:0000256" key="9">
    <source>
        <dbReference type="ARBA" id="ARBA00022777"/>
    </source>
</evidence>
<dbReference type="InterPro" id="IPR004358">
    <property type="entry name" value="Sig_transdc_His_kin-like_C"/>
</dbReference>